<reference evidence="1 2" key="1">
    <citation type="submission" date="2015-03" db="EMBL/GenBank/DDBJ databases">
        <authorList>
            <person name="Murphy D."/>
        </authorList>
    </citation>
    <scope>NUCLEOTIDE SEQUENCE [LARGE SCALE GENOMIC DNA]</scope>
    <source>
        <strain evidence="1 2">SMRU1708</strain>
    </source>
</reference>
<evidence type="ECO:0000313" key="2">
    <source>
        <dbReference type="Proteomes" id="UP000046095"/>
    </source>
</evidence>
<sequence>MDNNIFFKLENSGLVSVFVNNIPIEKCTYYKVLSIARRLYGDIIIKYPKSYSIIRDNLSFFLFNDFFLKFRKHIIWEPYEHNFDIDFSVFKNGFLCFYTGIYPIEKKYSGVIHLSIDNFTNIDLDYLLLNSNVNSSFITDNTSTFCNFGLVNVVQLTDQIQIWDKSSSIKIDSFPISYHNFKNYKNTDVKVYDGREVLVDLSTFQERYEFLEMLFQFYLTGETLVKFIIPYYKNENFIVVNNESFIDIARLSISSTKDLINWDFFNYLNYRKQASRFAFKNGDLDNCMFQFEDFNQLNDDENENELINGNKHILDSWKIKNLLKSLVISLLIKKEISIMDKVYVEPKNFTEQYYRRYIVFYINQVRYVVDRVNLKYYISSK</sequence>
<accession>A0A0T9A349</accession>
<proteinExistence type="predicted"/>
<gene>
    <name evidence="1" type="ORF">ERS021218_01830</name>
</gene>
<dbReference type="AlphaFoldDB" id="A0A0T9A349"/>
<dbReference type="PATRIC" id="fig|1313.5272.peg.205"/>
<name>A0A0T9A349_STREE</name>
<dbReference type="Proteomes" id="UP000046095">
    <property type="component" value="Unassembled WGS sequence"/>
</dbReference>
<organism evidence="1 2">
    <name type="scientific">Streptococcus pneumoniae</name>
    <dbReference type="NCBI Taxonomy" id="1313"/>
    <lineage>
        <taxon>Bacteria</taxon>
        <taxon>Bacillati</taxon>
        <taxon>Bacillota</taxon>
        <taxon>Bacilli</taxon>
        <taxon>Lactobacillales</taxon>
        <taxon>Streptococcaceae</taxon>
        <taxon>Streptococcus</taxon>
    </lineage>
</organism>
<protein>
    <submittedName>
        <fullName evidence="1">Uncharacterized protein</fullName>
    </submittedName>
</protein>
<dbReference type="EMBL" id="CRVC01000027">
    <property type="protein sequence ID" value="COR85377.1"/>
    <property type="molecule type" value="Genomic_DNA"/>
</dbReference>
<evidence type="ECO:0000313" key="1">
    <source>
        <dbReference type="EMBL" id="COR85377.1"/>
    </source>
</evidence>